<dbReference type="AlphaFoldDB" id="A0A915JHX1"/>
<name>A0A915JHX1_ROMCU</name>
<evidence type="ECO:0000313" key="2">
    <source>
        <dbReference type="WBParaSite" id="nRc.2.0.1.t25734-RA"/>
    </source>
</evidence>
<dbReference type="WBParaSite" id="nRc.2.0.1.t25734-RA">
    <property type="protein sequence ID" value="nRc.2.0.1.t25734-RA"/>
    <property type="gene ID" value="nRc.2.0.1.g25734"/>
</dbReference>
<accession>A0A915JHX1</accession>
<reference evidence="2" key="1">
    <citation type="submission" date="2022-11" db="UniProtKB">
        <authorList>
            <consortium name="WormBaseParasite"/>
        </authorList>
    </citation>
    <scope>IDENTIFICATION</scope>
</reference>
<keyword evidence="1" id="KW-1185">Reference proteome</keyword>
<dbReference type="Proteomes" id="UP000887565">
    <property type="component" value="Unplaced"/>
</dbReference>
<protein>
    <submittedName>
        <fullName evidence="2">Uncharacterized protein</fullName>
    </submittedName>
</protein>
<evidence type="ECO:0000313" key="1">
    <source>
        <dbReference type="Proteomes" id="UP000887565"/>
    </source>
</evidence>
<proteinExistence type="predicted"/>
<organism evidence="1 2">
    <name type="scientific">Romanomermis culicivorax</name>
    <name type="common">Nematode worm</name>
    <dbReference type="NCBI Taxonomy" id="13658"/>
    <lineage>
        <taxon>Eukaryota</taxon>
        <taxon>Metazoa</taxon>
        <taxon>Ecdysozoa</taxon>
        <taxon>Nematoda</taxon>
        <taxon>Enoplea</taxon>
        <taxon>Dorylaimia</taxon>
        <taxon>Mermithida</taxon>
        <taxon>Mermithoidea</taxon>
        <taxon>Mermithidae</taxon>
        <taxon>Romanomermis</taxon>
    </lineage>
</organism>
<sequence>MRHNNGGIGKYHKWKADYEHYQRNKKPCPNIFTNLNQLSGERRVDARIEETSGASGITDASCATDTMHSHQSLLFAVLIHLLENLRNISVGTANDTDGDKCELRSQEVLSQALNFFWKGGGKH</sequence>